<comment type="caution">
    <text evidence="6">The sequence shown here is derived from an EMBL/GenBank/DDBJ whole genome shotgun (WGS) entry which is preliminary data.</text>
</comment>
<dbReference type="NCBIfam" id="TIGR00254">
    <property type="entry name" value="GGDEF"/>
    <property type="match status" value="1"/>
</dbReference>
<dbReference type="PROSITE" id="PS50887">
    <property type="entry name" value="GGDEF"/>
    <property type="match status" value="1"/>
</dbReference>
<evidence type="ECO:0000256" key="3">
    <source>
        <dbReference type="SAM" id="Coils"/>
    </source>
</evidence>
<feature type="region of interest" description="Disordered" evidence="4">
    <location>
        <begin position="170"/>
        <end position="216"/>
    </location>
</feature>
<dbReference type="EMBL" id="JAJLJH010000001">
    <property type="protein sequence ID" value="MCK9684575.1"/>
    <property type="molecule type" value="Genomic_DNA"/>
</dbReference>
<dbReference type="InterPro" id="IPR000160">
    <property type="entry name" value="GGDEF_dom"/>
</dbReference>
<dbReference type="InterPro" id="IPR043128">
    <property type="entry name" value="Rev_trsase/Diguanyl_cyclase"/>
</dbReference>
<dbReference type="InterPro" id="IPR029787">
    <property type="entry name" value="Nucleotide_cyclase"/>
</dbReference>
<gene>
    <name evidence="6" type="ORF">LPC04_02515</name>
</gene>
<dbReference type="GO" id="GO:0052621">
    <property type="term" value="F:diguanylate cyclase activity"/>
    <property type="evidence" value="ECO:0007669"/>
    <property type="project" value="UniProtKB-EC"/>
</dbReference>
<dbReference type="Pfam" id="PF00990">
    <property type="entry name" value="GGDEF"/>
    <property type="match status" value="1"/>
</dbReference>
<dbReference type="CDD" id="cd01949">
    <property type="entry name" value="GGDEF"/>
    <property type="match status" value="1"/>
</dbReference>
<dbReference type="InterPro" id="IPR050469">
    <property type="entry name" value="Diguanylate_Cyclase"/>
</dbReference>
<sequence>MPKPSAAETAKAALRRLALSKLEPTPENYARAWAEEGGAPPAAAPAPAAPAPAASNAKAKNVHDRIAARLFEDGTQREEFSQAMQRADWEAARGHVERAAESQLALAQGFAQTIEKLARGLERGGRQWTAARKKDSLQRVLEANRSDIARLHQRLKQLVASWDGDITDDTISVDESADGQDAPSTRGVETLDSGSDSAPQPTADRGASELDVSHGDWPPVLSQYDATLHVALPVDDERALEIAGELRELQAGLLRDGATAPLRAQAEAVCERARRLLAHRHHLVDELHRLTLEMSAGLAEVAEEGSWVKGQTESLKLSLGDSPSVRSVRAASEMLAQTRARQARVRAERDSARTALKDAISQMLTELDALGDHTGRFSDNVARYVDTIAGADSLESLASVVRQMVEEGRAVHGLVSETQGRINEGRQRAAELEARVQSLESELRRLSDEVSTDVLTEVANRRGLMQAFDVETARLERQGGELAIGLLDIDNFKKLNDTLGHSVGDMALKTLAGHVQKQLRAVDIVARFGGEEFVVLLPGVPVDEAQVTLTRLQRTLSASLFMHDGREVFVTFSAGVTQFRPGEALEAALERADEALYEAKRTGKNRTCIG</sequence>
<reference evidence="6" key="1">
    <citation type="submission" date="2021-11" db="EMBL/GenBank/DDBJ databases">
        <title>BS-T2-15 a new species belonging to the Comamonadaceae family isolated from the soil of a French oak forest.</title>
        <authorList>
            <person name="Mieszkin S."/>
            <person name="Alain K."/>
        </authorList>
    </citation>
    <scope>NUCLEOTIDE SEQUENCE</scope>
    <source>
        <strain evidence="6">BS-T2-15</strain>
    </source>
</reference>
<evidence type="ECO:0000259" key="5">
    <source>
        <dbReference type="PROSITE" id="PS50887"/>
    </source>
</evidence>
<dbReference type="PANTHER" id="PTHR45138">
    <property type="entry name" value="REGULATORY COMPONENTS OF SENSORY TRANSDUCTION SYSTEM"/>
    <property type="match status" value="1"/>
</dbReference>
<dbReference type="AlphaFoldDB" id="A0A9X2C140"/>
<name>A0A9X2C140_9BURK</name>
<feature type="region of interest" description="Disordered" evidence="4">
    <location>
        <begin position="29"/>
        <end position="60"/>
    </location>
</feature>
<feature type="coiled-coil region" evidence="3">
    <location>
        <begin position="415"/>
        <end position="449"/>
    </location>
</feature>
<organism evidence="6 7">
    <name type="scientific">Scleromatobacter humisilvae</name>
    <dbReference type="NCBI Taxonomy" id="2897159"/>
    <lineage>
        <taxon>Bacteria</taxon>
        <taxon>Pseudomonadati</taxon>
        <taxon>Pseudomonadota</taxon>
        <taxon>Betaproteobacteria</taxon>
        <taxon>Burkholderiales</taxon>
        <taxon>Sphaerotilaceae</taxon>
        <taxon>Scleromatobacter</taxon>
    </lineage>
</organism>
<evidence type="ECO:0000313" key="7">
    <source>
        <dbReference type="Proteomes" id="UP001139353"/>
    </source>
</evidence>
<dbReference type="PANTHER" id="PTHR45138:SF9">
    <property type="entry name" value="DIGUANYLATE CYCLASE DGCM-RELATED"/>
    <property type="match status" value="1"/>
</dbReference>
<dbReference type="Proteomes" id="UP001139353">
    <property type="component" value="Unassembled WGS sequence"/>
</dbReference>
<dbReference type="EC" id="2.7.7.65" evidence="1"/>
<dbReference type="Gene3D" id="3.30.70.270">
    <property type="match status" value="1"/>
</dbReference>
<evidence type="ECO:0000256" key="4">
    <source>
        <dbReference type="SAM" id="MobiDB-lite"/>
    </source>
</evidence>
<keyword evidence="7" id="KW-1185">Reference proteome</keyword>
<comment type="catalytic activity">
    <reaction evidence="2">
        <text>2 GTP = 3',3'-c-di-GMP + 2 diphosphate</text>
        <dbReference type="Rhea" id="RHEA:24898"/>
        <dbReference type="ChEBI" id="CHEBI:33019"/>
        <dbReference type="ChEBI" id="CHEBI:37565"/>
        <dbReference type="ChEBI" id="CHEBI:58805"/>
        <dbReference type="EC" id="2.7.7.65"/>
    </reaction>
</comment>
<evidence type="ECO:0000256" key="1">
    <source>
        <dbReference type="ARBA" id="ARBA00012528"/>
    </source>
</evidence>
<dbReference type="RefSeq" id="WP_275680601.1">
    <property type="nucleotide sequence ID" value="NZ_JAJLJH010000001.1"/>
</dbReference>
<evidence type="ECO:0000313" key="6">
    <source>
        <dbReference type="EMBL" id="MCK9684575.1"/>
    </source>
</evidence>
<dbReference type="SUPFAM" id="SSF55073">
    <property type="entry name" value="Nucleotide cyclase"/>
    <property type="match status" value="1"/>
</dbReference>
<accession>A0A9X2C140</accession>
<keyword evidence="3" id="KW-0175">Coiled coil</keyword>
<dbReference type="SMART" id="SM00267">
    <property type="entry name" value="GGDEF"/>
    <property type="match status" value="1"/>
</dbReference>
<dbReference type="FunFam" id="3.30.70.270:FF:000001">
    <property type="entry name" value="Diguanylate cyclase domain protein"/>
    <property type="match status" value="1"/>
</dbReference>
<proteinExistence type="predicted"/>
<feature type="domain" description="GGDEF" evidence="5">
    <location>
        <begin position="480"/>
        <end position="610"/>
    </location>
</feature>
<protein>
    <recommendedName>
        <fullName evidence="1">diguanylate cyclase</fullName>
        <ecNumber evidence="1">2.7.7.65</ecNumber>
    </recommendedName>
</protein>
<evidence type="ECO:0000256" key="2">
    <source>
        <dbReference type="ARBA" id="ARBA00034247"/>
    </source>
</evidence>